<dbReference type="SUPFAM" id="SSF55257">
    <property type="entry name" value="RBP11-like subunits of RNA polymerase"/>
    <property type="match status" value="1"/>
</dbReference>
<evidence type="ECO:0000256" key="8">
    <source>
        <dbReference type="ARBA" id="ARBA00032524"/>
    </source>
</evidence>
<dbReference type="Pfam" id="PF01000">
    <property type="entry name" value="RNA_pol_A_bac"/>
    <property type="match status" value="1"/>
</dbReference>
<name>A0A379EZ27_9BACT</name>
<evidence type="ECO:0000256" key="11">
    <source>
        <dbReference type="HAMAP-Rule" id="MF_00059"/>
    </source>
</evidence>
<dbReference type="InterPro" id="IPR011773">
    <property type="entry name" value="DNA-dir_RpoA"/>
</dbReference>
<evidence type="ECO:0000256" key="4">
    <source>
        <dbReference type="ARBA" id="ARBA00022478"/>
    </source>
</evidence>
<dbReference type="NCBIfam" id="TIGR02027">
    <property type="entry name" value="rpoA"/>
    <property type="match status" value="1"/>
</dbReference>
<comment type="function">
    <text evidence="11">DNA-dependent RNA polymerase catalyzes the transcription of DNA into RNA using the four ribonucleoside triphosphates as substrates.</text>
</comment>
<protein>
    <recommendedName>
        <fullName evidence="3 11">DNA-directed RNA polymerase subunit alpha</fullName>
        <shortName evidence="11">RNAP subunit alpha</shortName>
        <ecNumber evidence="2 11">2.7.7.6</ecNumber>
    </recommendedName>
    <alternativeName>
        <fullName evidence="9 11">RNA polymerase subunit alpha</fullName>
    </alternativeName>
    <alternativeName>
        <fullName evidence="8 11">Transcriptase subunit alpha</fullName>
    </alternativeName>
</protein>
<evidence type="ECO:0000313" key="16">
    <source>
        <dbReference type="Proteomes" id="UP000254235"/>
    </source>
</evidence>
<feature type="domain" description="DNA-directed RNA polymerase RpoA/D/Rpb3-type" evidence="12">
    <location>
        <begin position="21"/>
        <end position="231"/>
    </location>
</feature>
<dbReference type="InterPro" id="IPR036643">
    <property type="entry name" value="RNApol_insert_sf"/>
</dbReference>
<organism evidence="14 16">
    <name type="scientific">Prevotella pallens</name>
    <dbReference type="NCBI Taxonomy" id="60133"/>
    <lineage>
        <taxon>Bacteria</taxon>
        <taxon>Pseudomonadati</taxon>
        <taxon>Bacteroidota</taxon>
        <taxon>Bacteroidia</taxon>
        <taxon>Bacteroidales</taxon>
        <taxon>Prevotellaceae</taxon>
        <taxon>Prevotella</taxon>
    </lineage>
</organism>
<evidence type="ECO:0000256" key="1">
    <source>
        <dbReference type="ARBA" id="ARBA00007123"/>
    </source>
</evidence>
<dbReference type="GO" id="GO:0046983">
    <property type="term" value="F:protein dimerization activity"/>
    <property type="evidence" value="ECO:0007669"/>
    <property type="project" value="InterPro"/>
</dbReference>
<dbReference type="Pfam" id="PF03118">
    <property type="entry name" value="RNA_pol_A_CTD"/>
    <property type="match status" value="1"/>
</dbReference>
<dbReference type="GO" id="GO:0006351">
    <property type="term" value="P:DNA-templated transcription"/>
    <property type="evidence" value="ECO:0007669"/>
    <property type="project" value="UniProtKB-UniRule"/>
</dbReference>
<dbReference type="Gene3D" id="2.170.120.12">
    <property type="entry name" value="DNA-directed RNA polymerase, insert domain"/>
    <property type="match status" value="1"/>
</dbReference>
<evidence type="ECO:0000259" key="12">
    <source>
        <dbReference type="SMART" id="SM00662"/>
    </source>
</evidence>
<dbReference type="NCBIfam" id="NF003513">
    <property type="entry name" value="PRK05182.1-2"/>
    <property type="match status" value="1"/>
</dbReference>
<evidence type="ECO:0000256" key="5">
    <source>
        <dbReference type="ARBA" id="ARBA00022679"/>
    </source>
</evidence>
<dbReference type="OrthoDB" id="9805706at2"/>
<keyword evidence="6 11" id="KW-0548">Nucleotidyltransferase</keyword>
<evidence type="ECO:0000256" key="10">
    <source>
        <dbReference type="ARBA" id="ARBA00048552"/>
    </source>
</evidence>
<feature type="region of interest" description="Alpha N-terminal domain (alpha-NTD)" evidence="11">
    <location>
        <begin position="1"/>
        <end position="231"/>
    </location>
</feature>
<evidence type="ECO:0000256" key="6">
    <source>
        <dbReference type="ARBA" id="ARBA00022695"/>
    </source>
</evidence>
<dbReference type="HAMAP" id="MF_00059">
    <property type="entry name" value="RNApol_bact_RpoA"/>
    <property type="match status" value="1"/>
</dbReference>
<feature type="region of interest" description="Alpha C-terminal domain (alpha-CTD)" evidence="11">
    <location>
        <begin position="253"/>
        <end position="332"/>
    </location>
</feature>
<dbReference type="GO" id="GO:0003899">
    <property type="term" value="F:DNA-directed RNA polymerase activity"/>
    <property type="evidence" value="ECO:0007669"/>
    <property type="project" value="UniProtKB-UniRule"/>
</dbReference>
<dbReference type="Gene3D" id="3.30.1360.10">
    <property type="entry name" value="RNA polymerase, RBP11-like subunit"/>
    <property type="match status" value="1"/>
</dbReference>
<dbReference type="RefSeq" id="WP_006045587.1">
    <property type="nucleotide sequence ID" value="NZ_CAJPLF010000086.1"/>
</dbReference>
<evidence type="ECO:0000313" key="13">
    <source>
        <dbReference type="EMBL" id="RAS47494.1"/>
    </source>
</evidence>
<gene>
    <name evidence="11 14" type="primary">rpoA</name>
    <name evidence="13" type="ORF">BC673_10387</name>
    <name evidence="14" type="ORF">NCTC13043_00468</name>
</gene>
<dbReference type="NCBIfam" id="NF003519">
    <property type="entry name" value="PRK05182.2-5"/>
    <property type="match status" value="1"/>
</dbReference>
<dbReference type="EMBL" id="UGTP01000001">
    <property type="protein sequence ID" value="SUC11612.1"/>
    <property type="molecule type" value="Genomic_DNA"/>
</dbReference>
<evidence type="ECO:0000256" key="3">
    <source>
        <dbReference type="ARBA" id="ARBA00015972"/>
    </source>
</evidence>
<dbReference type="NCBIfam" id="NF003516">
    <property type="entry name" value="PRK05182.2-2"/>
    <property type="match status" value="1"/>
</dbReference>
<dbReference type="EC" id="2.7.7.6" evidence="2 11"/>
<keyword evidence="4 11" id="KW-0240">DNA-directed RNA polymerase</keyword>
<dbReference type="GO" id="GO:0000428">
    <property type="term" value="C:DNA-directed RNA polymerase complex"/>
    <property type="evidence" value="ECO:0007669"/>
    <property type="project" value="UniProtKB-KW"/>
</dbReference>
<evidence type="ECO:0000313" key="15">
    <source>
        <dbReference type="Proteomes" id="UP000249852"/>
    </source>
</evidence>
<comment type="subunit">
    <text evidence="11">Homodimer. The RNAP catalytic core consists of 2 alpha, 1 beta, 1 beta' and 1 omega subunit. When a sigma factor is associated with the core the holoenzyme is formed, which can initiate transcription.</text>
</comment>
<dbReference type="GO" id="GO:0003677">
    <property type="term" value="F:DNA binding"/>
    <property type="evidence" value="ECO:0007669"/>
    <property type="project" value="UniProtKB-UniRule"/>
</dbReference>
<evidence type="ECO:0000256" key="7">
    <source>
        <dbReference type="ARBA" id="ARBA00023163"/>
    </source>
</evidence>
<accession>A0A379EZ27</accession>
<comment type="domain">
    <text evidence="11">The N-terminal domain is essential for RNAP assembly and basal transcription, whereas the C-terminal domain is involved in interaction with transcriptional regulators and with upstream promoter elements.</text>
</comment>
<dbReference type="Proteomes" id="UP000249852">
    <property type="component" value="Unassembled WGS sequence"/>
</dbReference>
<reference evidence="14 16" key="2">
    <citation type="submission" date="2018-06" db="EMBL/GenBank/DDBJ databases">
        <authorList>
            <consortium name="Pathogen Informatics"/>
            <person name="Doyle S."/>
        </authorList>
    </citation>
    <scope>NUCLEOTIDE SEQUENCE [LARGE SCALE GENOMIC DNA]</scope>
    <source>
        <strain evidence="14 16">NCTC13043</strain>
    </source>
</reference>
<dbReference type="EMBL" id="QLTQ01000003">
    <property type="protein sequence ID" value="RAS47494.1"/>
    <property type="molecule type" value="Genomic_DNA"/>
</dbReference>
<dbReference type="Proteomes" id="UP000254235">
    <property type="component" value="Unassembled WGS sequence"/>
</dbReference>
<evidence type="ECO:0000313" key="14">
    <source>
        <dbReference type="EMBL" id="SUC11612.1"/>
    </source>
</evidence>
<dbReference type="InterPro" id="IPR036603">
    <property type="entry name" value="RBP11-like"/>
</dbReference>
<dbReference type="InterPro" id="IPR011263">
    <property type="entry name" value="DNA-dir_RNA_pol_RpoA/D/Rpb3"/>
</dbReference>
<dbReference type="InterPro" id="IPR011260">
    <property type="entry name" value="RNAP_asu_C"/>
</dbReference>
<dbReference type="CDD" id="cd06928">
    <property type="entry name" value="RNAP_alpha_NTD"/>
    <property type="match status" value="1"/>
</dbReference>
<dbReference type="FunFam" id="2.170.120.12:FF:000001">
    <property type="entry name" value="DNA-directed RNA polymerase subunit alpha"/>
    <property type="match status" value="1"/>
</dbReference>
<dbReference type="GO" id="GO:0005737">
    <property type="term" value="C:cytoplasm"/>
    <property type="evidence" value="ECO:0007669"/>
    <property type="project" value="UniProtKB-ARBA"/>
</dbReference>
<dbReference type="GeneID" id="78570205"/>
<keyword evidence="15" id="KW-1185">Reference proteome</keyword>
<proteinExistence type="inferred from homology"/>
<comment type="similarity">
    <text evidence="1 11">Belongs to the RNA polymerase alpha chain family.</text>
</comment>
<dbReference type="InterPro" id="IPR011262">
    <property type="entry name" value="DNA-dir_RNA_pol_insert"/>
</dbReference>
<comment type="catalytic activity">
    <reaction evidence="10 11">
        <text>RNA(n) + a ribonucleoside 5'-triphosphate = RNA(n+1) + diphosphate</text>
        <dbReference type="Rhea" id="RHEA:21248"/>
        <dbReference type="Rhea" id="RHEA-COMP:14527"/>
        <dbReference type="Rhea" id="RHEA-COMP:17342"/>
        <dbReference type="ChEBI" id="CHEBI:33019"/>
        <dbReference type="ChEBI" id="CHEBI:61557"/>
        <dbReference type="ChEBI" id="CHEBI:140395"/>
        <dbReference type="EC" id="2.7.7.6"/>
    </reaction>
</comment>
<reference evidence="13 15" key="1">
    <citation type="submission" date="2018-06" db="EMBL/GenBank/DDBJ databases">
        <title>Genomic Encyclopedia of Archaeal and Bacterial Type Strains, Phase II (KMG-II): from individual species to whole genera.</title>
        <authorList>
            <person name="Goeker M."/>
        </authorList>
    </citation>
    <scope>NUCLEOTIDE SEQUENCE [LARGE SCALE GENOMIC DNA]</scope>
    <source>
        <strain evidence="13 15">DSM 18710</strain>
    </source>
</reference>
<dbReference type="SUPFAM" id="SSF47789">
    <property type="entry name" value="C-terminal domain of RNA polymerase alpha subunit"/>
    <property type="match status" value="1"/>
</dbReference>
<sequence length="332" mass="37705">MAILAFQKPDKVVMLEANDKFGKFEFRPLEPGYGITIGNSLRRILLSSLEGYAINTIRIAGVEHEFSTVPGVKEDVTNIILNLKQVRFKQVVEEFENEKVSITVENSTEFKAGDIGKYLTGFEVLNPDLVICHLDSKASMQIDLTINKGRGYVSADENREFCTDVNVLPIDSIYTPIRNVKYAVEPYRVEQKTDYDKLIIEVTTDGSIHPKDALKEAAKVLIYHFMLFSDEKIMLESPDQEGNQEFDEEVLHMRQLLKTKLTDSSLNLSVRALNCLKAADVETLGDLVQYNKTDLLKFRNFGKKSLSELDDLLESLNLTFGTDITKYKLDRE</sequence>
<evidence type="ECO:0000256" key="9">
    <source>
        <dbReference type="ARBA" id="ARBA00033070"/>
    </source>
</evidence>
<dbReference type="SMART" id="SM00662">
    <property type="entry name" value="RPOLD"/>
    <property type="match status" value="1"/>
</dbReference>
<evidence type="ECO:0000256" key="2">
    <source>
        <dbReference type="ARBA" id="ARBA00012418"/>
    </source>
</evidence>
<dbReference type="AlphaFoldDB" id="A0A379EZ27"/>
<dbReference type="Gene3D" id="1.10.150.20">
    <property type="entry name" value="5' to 3' exonuclease, C-terminal subdomain"/>
    <property type="match status" value="1"/>
</dbReference>
<dbReference type="Pfam" id="PF01193">
    <property type="entry name" value="RNA_pol_L"/>
    <property type="match status" value="1"/>
</dbReference>
<dbReference type="SUPFAM" id="SSF56553">
    <property type="entry name" value="Insert subdomain of RNA polymerase alpha subunit"/>
    <property type="match status" value="1"/>
</dbReference>
<keyword evidence="5 11" id="KW-0808">Transferase</keyword>
<keyword evidence="7 11" id="KW-0804">Transcription</keyword>